<dbReference type="CDD" id="cd03349">
    <property type="entry name" value="LbH_XAT"/>
    <property type="match status" value="1"/>
</dbReference>
<sequence length="212" mass="23192">MLKLESYAPTQIQELNVLLESQPLQFENGTYIAKGSKITCPKVSIGQGTRINGSIKLKGADAIQIGKYCAIGEEVDILSTNHTTNTLNLQNVLQLEITGSVTPANKKGVEIGNNVWIGDRVIILPGVKIGDGAVIGAGAVVTKDVAPFCIHAGNPARFLKKRFEDDVIELLLKIKWWDWSLEKMKQNKDLFEIELLSAESKSLLEKYVGTEG</sequence>
<reference evidence="3" key="2">
    <citation type="journal article" date="2022" name="Microbiol. Resour. Announc.">
        <title>Metagenome Sequencing to Explore Phylogenomics of Terrestrial Cyanobacteria.</title>
        <authorList>
            <person name="Ward R.D."/>
            <person name="Stajich J.E."/>
            <person name="Johansen J.R."/>
            <person name="Huntemann M."/>
            <person name="Clum A."/>
            <person name="Foster B."/>
            <person name="Foster B."/>
            <person name="Roux S."/>
            <person name="Palaniappan K."/>
            <person name="Varghese N."/>
            <person name="Mukherjee S."/>
            <person name="Reddy T.B.K."/>
            <person name="Daum C."/>
            <person name="Copeland A."/>
            <person name="Chen I.A."/>
            <person name="Ivanova N.N."/>
            <person name="Kyrpides N.C."/>
            <person name="Shapiro N."/>
            <person name="Eloe-Fadrosh E.A."/>
            <person name="Pietrasiak N."/>
        </authorList>
    </citation>
    <scope>NUCLEOTIDE SEQUENCE</scope>
    <source>
        <strain evidence="3">CPER-KK1</strain>
    </source>
</reference>
<dbReference type="SUPFAM" id="SSF51161">
    <property type="entry name" value="Trimeric LpxA-like enzymes"/>
    <property type="match status" value="1"/>
</dbReference>
<evidence type="ECO:0000256" key="2">
    <source>
        <dbReference type="ARBA" id="ARBA00022737"/>
    </source>
</evidence>
<gene>
    <name evidence="3" type="ORF">KME25_30975</name>
</gene>
<dbReference type="Gene3D" id="2.160.10.10">
    <property type="entry name" value="Hexapeptide repeat proteins"/>
    <property type="match status" value="1"/>
</dbReference>
<evidence type="ECO:0000313" key="3">
    <source>
        <dbReference type="EMBL" id="MBW4548795.1"/>
    </source>
</evidence>
<protein>
    <submittedName>
        <fullName evidence="3">CatB-related O-acetyltransferase</fullName>
    </submittedName>
</protein>
<dbReference type="GO" id="GO:0031470">
    <property type="term" value="C:carboxysome"/>
    <property type="evidence" value="ECO:0007669"/>
    <property type="project" value="UniProtKB-ARBA"/>
</dbReference>
<keyword evidence="1" id="KW-0808">Transferase</keyword>
<dbReference type="PROSITE" id="PS00101">
    <property type="entry name" value="HEXAPEP_TRANSFERASES"/>
    <property type="match status" value="1"/>
</dbReference>
<dbReference type="GO" id="GO:0016740">
    <property type="term" value="F:transferase activity"/>
    <property type="evidence" value="ECO:0007669"/>
    <property type="project" value="UniProtKB-KW"/>
</dbReference>
<reference evidence="3" key="1">
    <citation type="submission" date="2021-05" db="EMBL/GenBank/DDBJ databases">
        <authorList>
            <person name="Pietrasiak N."/>
            <person name="Ward R."/>
            <person name="Stajich J.E."/>
            <person name="Kurbessoian T."/>
        </authorList>
    </citation>
    <scope>NUCLEOTIDE SEQUENCE</scope>
    <source>
        <strain evidence="3">CPER-KK1</strain>
    </source>
</reference>
<dbReference type="InterPro" id="IPR051159">
    <property type="entry name" value="Hexapeptide_acetyltransf"/>
</dbReference>
<dbReference type="GO" id="GO:0043886">
    <property type="term" value="F:structural constituent of carboxysome shell"/>
    <property type="evidence" value="ECO:0007669"/>
    <property type="project" value="UniProtKB-ARBA"/>
</dbReference>
<dbReference type="PANTHER" id="PTHR23416:SF78">
    <property type="entry name" value="LIPOPOLYSACCHARIDE BIOSYNTHESIS O-ACETYL TRANSFERASE WBBJ-RELATED"/>
    <property type="match status" value="1"/>
</dbReference>
<dbReference type="PANTHER" id="PTHR23416">
    <property type="entry name" value="SIALIC ACID SYNTHASE-RELATED"/>
    <property type="match status" value="1"/>
</dbReference>
<dbReference type="EMBL" id="JAHHIF010000071">
    <property type="protein sequence ID" value="MBW4548795.1"/>
    <property type="molecule type" value="Genomic_DNA"/>
</dbReference>
<evidence type="ECO:0000313" key="4">
    <source>
        <dbReference type="Proteomes" id="UP000753908"/>
    </source>
</evidence>
<name>A0A951PRN6_9CYAN</name>
<dbReference type="Proteomes" id="UP000753908">
    <property type="component" value="Unassembled WGS sequence"/>
</dbReference>
<proteinExistence type="predicted"/>
<evidence type="ECO:0000256" key="1">
    <source>
        <dbReference type="ARBA" id="ARBA00022679"/>
    </source>
</evidence>
<dbReference type="InterPro" id="IPR001451">
    <property type="entry name" value="Hexapep"/>
</dbReference>
<dbReference type="AlphaFoldDB" id="A0A951PRN6"/>
<comment type="caution">
    <text evidence="3">The sequence shown here is derived from an EMBL/GenBank/DDBJ whole genome shotgun (WGS) entry which is preliminary data.</text>
</comment>
<accession>A0A951PRN6</accession>
<keyword evidence="2" id="KW-0677">Repeat</keyword>
<dbReference type="InterPro" id="IPR018357">
    <property type="entry name" value="Hexapep_transf_CS"/>
</dbReference>
<dbReference type="Pfam" id="PF00132">
    <property type="entry name" value="Hexapep"/>
    <property type="match status" value="1"/>
</dbReference>
<dbReference type="InterPro" id="IPR011004">
    <property type="entry name" value="Trimer_LpxA-like_sf"/>
</dbReference>
<organism evidence="3 4">
    <name type="scientific">Symplocastrum torsivum CPER-KK1</name>
    <dbReference type="NCBI Taxonomy" id="450513"/>
    <lineage>
        <taxon>Bacteria</taxon>
        <taxon>Bacillati</taxon>
        <taxon>Cyanobacteriota</taxon>
        <taxon>Cyanophyceae</taxon>
        <taxon>Oscillatoriophycideae</taxon>
        <taxon>Oscillatoriales</taxon>
        <taxon>Microcoleaceae</taxon>
        <taxon>Symplocastrum</taxon>
    </lineage>
</organism>